<dbReference type="RefSeq" id="XP_001315842.1">
    <property type="nucleotide sequence ID" value="XM_001315807.1"/>
</dbReference>
<dbReference type="GO" id="GO:0005634">
    <property type="term" value="C:nucleus"/>
    <property type="evidence" value="ECO:0000318"/>
    <property type="project" value="GO_Central"/>
</dbReference>
<evidence type="ECO:0008006" key="4">
    <source>
        <dbReference type="Google" id="ProtNLM"/>
    </source>
</evidence>
<dbReference type="Gene3D" id="3.40.50.300">
    <property type="entry name" value="P-loop containing nucleotide triphosphate hydrolases"/>
    <property type="match status" value="1"/>
</dbReference>
<dbReference type="VEuPathDB" id="TrichDB:TVAGG3_0255620"/>
<dbReference type="VEuPathDB" id="TrichDB:TVAG_161580"/>
<dbReference type="Pfam" id="PF21960">
    <property type="entry name" value="RCF1-5-like_lid"/>
    <property type="match status" value="1"/>
</dbReference>
<evidence type="ECO:0000256" key="1">
    <source>
        <dbReference type="ARBA" id="ARBA00022705"/>
    </source>
</evidence>
<dbReference type="GO" id="GO:0006281">
    <property type="term" value="P:DNA repair"/>
    <property type="evidence" value="ECO:0000318"/>
    <property type="project" value="GO_Central"/>
</dbReference>
<dbReference type="SUPFAM" id="SSF52540">
    <property type="entry name" value="P-loop containing nucleoside triphosphate hydrolases"/>
    <property type="match status" value="1"/>
</dbReference>
<dbReference type="GO" id="GO:0006261">
    <property type="term" value="P:DNA-templated DNA replication"/>
    <property type="evidence" value="ECO:0000318"/>
    <property type="project" value="GO_Central"/>
</dbReference>
<dbReference type="SMR" id="A2EUN1"/>
<accession>A2EUN1</accession>
<gene>
    <name evidence="2" type="ORF">TVAG_161580</name>
</gene>
<evidence type="ECO:0000313" key="2">
    <source>
        <dbReference type="EMBL" id="EAY03619.1"/>
    </source>
</evidence>
<dbReference type="GO" id="GO:0005663">
    <property type="term" value="C:DNA replication factor C complex"/>
    <property type="evidence" value="ECO:0000318"/>
    <property type="project" value="GO_Central"/>
</dbReference>
<sequence length="344" mass="39721">MWSEIYSPENDPDAPIINQKYYNQLGCLLDQAKSNNNPFGKVFCFSGHAGVGKTTILKRLCAEESIQYLQFAPEDAEFYDSNSNNFSLTEILENFLMRASLSKQNSRLVVIDGIEIPDNEYFKFIKILRKSKVLIAWILPSSLIKDPHIPFPIQYFNEPQYSGINKILKYISEKNQIDISTKDLMNIVRTSNGDIRTAINSLQFGNFIFTDFPSNFREIAAHIIKGDTREVNYKALEYVHGILPQSNEDFLGLVNSIEYFSVYDVFLEEEKQLQTSLALSLAGEMKKPRFSPVLSIEEQMCRNLKSIPPPELEEEELDEREIMELRESLELMEFDPIEEEENDF</sequence>
<dbReference type="STRING" id="5722.A2EUN1"/>
<protein>
    <recommendedName>
        <fullName evidence="4">AAA+ ATPase domain-containing protein</fullName>
    </recommendedName>
</protein>
<reference evidence="2" key="1">
    <citation type="submission" date="2006-10" db="EMBL/GenBank/DDBJ databases">
        <authorList>
            <person name="Amadeo P."/>
            <person name="Zhao Q."/>
            <person name="Wortman J."/>
            <person name="Fraser-Liggett C."/>
            <person name="Carlton J."/>
        </authorList>
    </citation>
    <scope>NUCLEOTIDE SEQUENCE</scope>
    <source>
        <strain evidence="2">G3</strain>
    </source>
</reference>
<organism evidence="2 3">
    <name type="scientific">Trichomonas vaginalis (strain ATCC PRA-98 / G3)</name>
    <dbReference type="NCBI Taxonomy" id="412133"/>
    <lineage>
        <taxon>Eukaryota</taxon>
        <taxon>Metamonada</taxon>
        <taxon>Parabasalia</taxon>
        <taxon>Trichomonadida</taxon>
        <taxon>Trichomonadidae</taxon>
        <taxon>Trichomonas</taxon>
    </lineage>
</organism>
<dbReference type="EMBL" id="DS113499">
    <property type="protein sequence ID" value="EAY03619.1"/>
    <property type="molecule type" value="Genomic_DNA"/>
</dbReference>
<dbReference type="InParanoid" id="A2EUN1"/>
<dbReference type="AlphaFoldDB" id="A2EUN1"/>
<dbReference type="FunFam" id="1.10.8.60:FF:000381">
    <property type="entry name" value="Checkpoint protein rad17"/>
    <property type="match status" value="1"/>
</dbReference>
<dbReference type="InterPro" id="IPR027417">
    <property type="entry name" value="P-loop_NTPase"/>
</dbReference>
<dbReference type="OrthoDB" id="10265971at2759"/>
<keyword evidence="1" id="KW-0235">DNA replication</keyword>
<name>A2EUN1_TRIV3</name>
<dbReference type="PANTHER" id="PTHR11669">
    <property type="entry name" value="REPLICATION FACTOR C / DNA POLYMERASE III GAMMA-TAU SUBUNIT"/>
    <property type="match status" value="1"/>
</dbReference>
<dbReference type="KEGG" id="tva:4761465"/>
<dbReference type="InterPro" id="IPR050238">
    <property type="entry name" value="DNA_Rep/Repair_Clamp_Loader"/>
</dbReference>
<reference evidence="2" key="2">
    <citation type="journal article" date="2007" name="Science">
        <title>Draft genome sequence of the sexually transmitted pathogen Trichomonas vaginalis.</title>
        <authorList>
            <person name="Carlton J.M."/>
            <person name="Hirt R.P."/>
            <person name="Silva J.C."/>
            <person name="Delcher A.L."/>
            <person name="Schatz M."/>
            <person name="Zhao Q."/>
            <person name="Wortman J.R."/>
            <person name="Bidwell S.L."/>
            <person name="Alsmark U.C.M."/>
            <person name="Besteiro S."/>
            <person name="Sicheritz-Ponten T."/>
            <person name="Noel C.J."/>
            <person name="Dacks J.B."/>
            <person name="Foster P.G."/>
            <person name="Simillion C."/>
            <person name="Van de Peer Y."/>
            <person name="Miranda-Saavedra D."/>
            <person name="Barton G.J."/>
            <person name="Westrop G.D."/>
            <person name="Mueller S."/>
            <person name="Dessi D."/>
            <person name="Fiori P.L."/>
            <person name="Ren Q."/>
            <person name="Paulsen I."/>
            <person name="Zhang H."/>
            <person name="Bastida-Corcuera F.D."/>
            <person name="Simoes-Barbosa A."/>
            <person name="Brown M.T."/>
            <person name="Hayes R.D."/>
            <person name="Mukherjee M."/>
            <person name="Okumura C.Y."/>
            <person name="Schneider R."/>
            <person name="Smith A.J."/>
            <person name="Vanacova S."/>
            <person name="Villalvazo M."/>
            <person name="Haas B.J."/>
            <person name="Pertea M."/>
            <person name="Feldblyum T.V."/>
            <person name="Utterback T.R."/>
            <person name="Shu C.L."/>
            <person name="Osoegawa K."/>
            <person name="de Jong P.J."/>
            <person name="Hrdy I."/>
            <person name="Horvathova L."/>
            <person name="Zubacova Z."/>
            <person name="Dolezal P."/>
            <person name="Malik S.B."/>
            <person name="Logsdon J.M. Jr."/>
            <person name="Henze K."/>
            <person name="Gupta A."/>
            <person name="Wang C.C."/>
            <person name="Dunne R.L."/>
            <person name="Upcroft J.A."/>
            <person name="Upcroft P."/>
            <person name="White O."/>
            <person name="Salzberg S.L."/>
            <person name="Tang P."/>
            <person name="Chiu C.-H."/>
            <person name="Lee Y.-S."/>
            <person name="Embley T.M."/>
            <person name="Coombs G.H."/>
            <person name="Mottram J.C."/>
            <person name="Tachezy J."/>
            <person name="Fraser-Liggett C.M."/>
            <person name="Johnson P.J."/>
        </authorList>
    </citation>
    <scope>NUCLEOTIDE SEQUENCE [LARGE SCALE GENOMIC DNA]</scope>
    <source>
        <strain evidence="2">G3</strain>
    </source>
</reference>
<dbReference type="PANTHER" id="PTHR11669:SF1">
    <property type="entry name" value="REPLICATION FACTOR C SUBUNIT 3"/>
    <property type="match status" value="1"/>
</dbReference>
<evidence type="ECO:0000313" key="3">
    <source>
        <dbReference type="Proteomes" id="UP000001542"/>
    </source>
</evidence>
<dbReference type="Proteomes" id="UP000001542">
    <property type="component" value="Unassembled WGS sequence"/>
</dbReference>
<proteinExistence type="predicted"/>
<dbReference type="Gene3D" id="1.10.8.60">
    <property type="match status" value="1"/>
</dbReference>
<keyword evidence="3" id="KW-1185">Reference proteome</keyword>